<dbReference type="InterPro" id="IPR006616">
    <property type="entry name" value="DM9_repeat"/>
</dbReference>
<dbReference type="OrthoDB" id="2142040at2759"/>
<dbReference type="Proteomes" id="UP000183832">
    <property type="component" value="Unassembled WGS sequence"/>
</dbReference>
<proteinExistence type="predicted"/>
<gene>
    <name evidence="1" type="ORF">CLUMA_CG013684</name>
</gene>
<dbReference type="EMBL" id="CVRI01000054">
    <property type="protein sequence ID" value="CRL00418.1"/>
    <property type="molecule type" value="Genomic_DNA"/>
</dbReference>
<accession>A0A1J1IKX1</accession>
<dbReference type="SMART" id="SM00696">
    <property type="entry name" value="DM9"/>
    <property type="match status" value="1"/>
</dbReference>
<protein>
    <submittedName>
        <fullName evidence="1">CLUMA_CG013684, isoform A</fullName>
    </submittedName>
</protein>
<sequence>MSYPAGPCLDEIHSQHYNATFRNSITSNVKFQYITENTLQFGSVVCWISRETGEMWKLSIFLSAFCTLLSAQSVDPIKICRTITAPVWVNAVGGTIPEGALNGGQDSGENLIVCRAHHRDAIIPGTFSASLGVCYVA</sequence>
<evidence type="ECO:0000313" key="2">
    <source>
        <dbReference type="Proteomes" id="UP000183832"/>
    </source>
</evidence>
<dbReference type="Pfam" id="PF11901">
    <property type="entry name" value="DM9"/>
    <property type="match status" value="1"/>
</dbReference>
<name>A0A1J1IKX1_9DIPT</name>
<keyword evidence="2" id="KW-1185">Reference proteome</keyword>
<reference evidence="1 2" key="1">
    <citation type="submission" date="2015-04" db="EMBL/GenBank/DDBJ databases">
        <authorList>
            <person name="Syromyatnikov M.Y."/>
            <person name="Popov V.N."/>
        </authorList>
    </citation>
    <scope>NUCLEOTIDE SEQUENCE [LARGE SCALE GENOMIC DNA]</scope>
</reference>
<dbReference type="AlphaFoldDB" id="A0A1J1IKX1"/>
<organism evidence="1 2">
    <name type="scientific">Clunio marinus</name>
    <dbReference type="NCBI Taxonomy" id="568069"/>
    <lineage>
        <taxon>Eukaryota</taxon>
        <taxon>Metazoa</taxon>
        <taxon>Ecdysozoa</taxon>
        <taxon>Arthropoda</taxon>
        <taxon>Hexapoda</taxon>
        <taxon>Insecta</taxon>
        <taxon>Pterygota</taxon>
        <taxon>Neoptera</taxon>
        <taxon>Endopterygota</taxon>
        <taxon>Diptera</taxon>
        <taxon>Nematocera</taxon>
        <taxon>Chironomoidea</taxon>
        <taxon>Chironomidae</taxon>
        <taxon>Clunio</taxon>
    </lineage>
</organism>
<evidence type="ECO:0000313" key="1">
    <source>
        <dbReference type="EMBL" id="CRL00418.1"/>
    </source>
</evidence>